<keyword evidence="10" id="KW-1185">Reference proteome</keyword>
<dbReference type="GO" id="GO:0003712">
    <property type="term" value="F:transcription coregulator activity"/>
    <property type="evidence" value="ECO:0007669"/>
    <property type="project" value="InterPro"/>
</dbReference>
<evidence type="ECO:0000313" key="9">
    <source>
        <dbReference type="EMBL" id="CAG8547103.1"/>
    </source>
</evidence>
<evidence type="ECO:0000256" key="5">
    <source>
        <dbReference type="ARBA" id="ARBA00023163"/>
    </source>
</evidence>
<dbReference type="GO" id="GO:0016592">
    <property type="term" value="C:mediator complex"/>
    <property type="evidence" value="ECO:0007669"/>
    <property type="project" value="InterPro"/>
</dbReference>
<gene>
    <name evidence="9" type="ORF">AMORRO_LOCUS5399</name>
</gene>
<proteinExistence type="inferred from homology"/>
<reference evidence="9" key="1">
    <citation type="submission" date="2021-06" db="EMBL/GenBank/DDBJ databases">
        <authorList>
            <person name="Kallberg Y."/>
            <person name="Tangrot J."/>
            <person name="Rosling A."/>
        </authorList>
    </citation>
    <scope>NUCLEOTIDE SEQUENCE</scope>
    <source>
        <strain evidence="9">CL551</strain>
    </source>
</reference>
<dbReference type="OrthoDB" id="2281547at2759"/>
<evidence type="ECO:0000256" key="7">
    <source>
        <dbReference type="RuleBase" id="RU364059"/>
    </source>
</evidence>
<dbReference type="InterPro" id="IPR019680">
    <property type="entry name" value="Mediator_Med1"/>
</dbReference>
<evidence type="ECO:0000259" key="8">
    <source>
        <dbReference type="Pfam" id="PF10744"/>
    </source>
</evidence>
<comment type="caution">
    <text evidence="9">The sequence shown here is derived from an EMBL/GenBank/DDBJ whole genome shotgun (WGS) entry which is preliminary data.</text>
</comment>
<dbReference type="EMBL" id="CAJVPV010003246">
    <property type="protein sequence ID" value="CAG8547103.1"/>
    <property type="molecule type" value="Genomic_DNA"/>
</dbReference>
<name>A0A9N9FNT3_9GLOM</name>
<dbReference type="GO" id="GO:0045944">
    <property type="term" value="P:positive regulation of transcription by RNA polymerase II"/>
    <property type="evidence" value="ECO:0007669"/>
    <property type="project" value="UniProtKB-ARBA"/>
</dbReference>
<dbReference type="Pfam" id="PF10744">
    <property type="entry name" value="Med1"/>
    <property type="match status" value="1"/>
</dbReference>
<comment type="subcellular location">
    <subcellularLocation>
        <location evidence="1 7">Nucleus</location>
    </subcellularLocation>
</comment>
<dbReference type="Proteomes" id="UP000789342">
    <property type="component" value="Unassembled WGS sequence"/>
</dbReference>
<feature type="domain" description="Mediator complex subunit Med1" evidence="8">
    <location>
        <begin position="147"/>
        <end position="521"/>
    </location>
</feature>
<dbReference type="AlphaFoldDB" id="A0A9N9FNT3"/>
<keyword evidence="5 7" id="KW-0804">Transcription</keyword>
<evidence type="ECO:0000256" key="1">
    <source>
        <dbReference type="ARBA" id="ARBA00004123"/>
    </source>
</evidence>
<keyword evidence="3 7" id="KW-0805">Transcription regulation</keyword>
<comment type="similarity">
    <text evidence="2 7">Belongs to the Mediator complex subunit 1 family.</text>
</comment>
<comment type="function">
    <text evidence="7">Component of the Mediator complex, a coactivator involved in the regulated transcription of nearly all RNA polymerase II-dependent genes. Mediator functions as a bridge to convey information from gene-specific regulatory proteins to the basal RNA polymerase II transcription machinery. Mediator is recruited to promoters by direct interactions with regulatory proteins and serves as a scaffold for the assembly of a functional preinitiation complex with RNA polymerase II and the general transcription factors.</text>
</comment>
<evidence type="ECO:0000256" key="2">
    <source>
        <dbReference type="ARBA" id="ARBA00006210"/>
    </source>
</evidence>
<keyword evidence="6 7" id="KW-0539">Nucleus</keyword>
<accession>A0A9N9FNT3</accession>
<evidence type="ECO:0000313" key="10">
    <source>
        <dbReference type="Proteomes" id="UP000789342"/>
    </source>
</evidence>
<sequence>MAETNSKKILSLIRELRDLIKNAQEQWNIPVKSPGTTGDRSKEAVAIANVVHPLGPINVVGLSKEFSQKIESISSLIASYQRTTVQEIAQITGMDPMVKKYLSYLKDESKNLNSLSEVQENIKICKNLALDACQNTFKFVIQQTTDVSKKLGFRINTDIEGTLSMWGSIIVMDINFDEAANKIIKVTINIASESHQNDKDDLVDNLLTQQLSDFKNFKLFQKNLQALATLDTLSKINHPLDCFLCIKCIANDIKSIYDKEFSASGGDIPKIMTDGHGIPLFHVERVGPSIAYWAPRSRILEMDWDVVKYVMEKGENHNYMRNFHRLWITMEETRSAQVFLPPERNHYLIDEDDDEFELMQRYDIVPDDITFLLLPTPLKFLQPKENSIGSTFVQFVSWLEPPVYAVDTIAKAIGSLSGFFFSSGSEKRDPQSLSLEQLLIEDVISSVKSSSSDRGTSSEIRWEKKFDDSPYVQVYSYDTKSHTDAKKIERIPFIHPYQIFSSFKFLRRQLVFNTLFQSCFNSSTYKPFSKSQNTSAEATIFEESQPTDIQVHVQIIDPPNSLSVTFQVPEIVASVSLQITILEDSRLYVLPQILGERNDNRVITDELLTRVLQICQDVPMLVRWTLKSLLNNARIKTTEDEIMKLDGFFTLDQTENYATLFP</sequence>
<dbReference type="PANTHER" id="PTHR35041:SF4">
    <property type="entry name" value="MEDIATOR OF RNA POLYMERASE II TRANSCRIPTION SUBUNIT 1"/>
    <property type="match status" value="1"/>
</dbReference>
<evidence type="ECO:0000256" key="3">
    <source>
        <dbReference type="ARBA" id="ARBA00023015"/>
    </source>
</evidence>
<evidence type="ECO:0000256" key="4">
    <source>
        <dbReference type="ARBA" id="ARBA00023159"/>
    </source>
</evidence>
<evidence type="ECO:0000256" key="6">
    <source>
        <dbReference type="ARBA" id="ARBA00023242"/>
    </source>
</evidence>
<organism evidence="9 10">
    <name type="scientific">Acaulospora morrowiae</name>
    <dbReference type="NCBI Taxonomy" id="94023"/>
    <lineage>
        <taxon>Eukaryota</taxon>
        <taxon>Fungi</taxon>
        <taxon>Fungi incertae sedis</taxon>
        <taxon>Mucoromycota</taxon>
        <taxon>Glomeromycotina</taxon>
        <taxon>Glomeromycetes</taxon>
        <taxon>Diversisporales</taxon>
        <taxon>Acaulosporaceae</taxon>
        <taxon>Acaulospora</taxon>
    </lineage>
</organism>
<protein>
    <recommendedName>
        <fullName evidence="7">Mediator of RNA polymerase II transcription subunit 1</fullName>
    </recommendedName>
    <alternativeName>
        <fullName evidence="7">Mediator complex subunit 1</fullName>
    </alternativeName>
</protein>
<keyword evidence="4 7" id="KW-0010">Activator</keyword>
<dbReference type="PANTHER" id="PTHR35041">
    <property type="entry name" value="MEDIATOR OF RNA POLYMERASE II TRANSCRIPTION SUBUNIT 1"/>
    <property type="match status" value="1"/>
</dbReference>